<reference evidence="11" key="2">
    <citation type="submission" date="2020-09" db="EMBL/GenBank/DDBJ databases">
        <authorList>
            <person name="Sun Q."/>
            <person name="Zhou Y."/>
        </authorList>
    </citation>
    <scope>NUCLEOTIDE SEQUENCE</scope>
    <source>
        <strain evidence="11">CGMCC 4.7312</strain>
    </source>
</reference>
<keyword evidence="4" id="KW-0521">NADP</keyword>
<keyword evidence="5 10" id="KW-0560">Oxidoreductase</keyword>
<dbReference type="PANTHER" id="PTHR46696:SF6">
    <property type="entry name" value="P450, PUTATIVE (EUROFUNG)-RELATED"/>
    <property type="match status" value="1"/>
</dbReference>
<evidence type="ECO:0000256" key="10">
    <source>
        <dbReference type="RuleBase" id="RU000461"/>
    </source>
</evidence>
<evidence type="ECO:0000256" key="3">
    <source>
        <dbReference type="ARBA" id="ARBA00022723"/>
    </source>
</evidence>
<protein>
    <submittedName>
        <fullName evidence="11">Cytochrome P450</fullName>
    </submittedName>
</protein>
<proteinExistence type="inferred from homology"/>
<accession>A0A917U0W1</accession>
<evidence type="ECO:0000256" key="4">
    <source>
        <dbReference type="ARBA" id="ARBA00022857"/>
    </source>
</evidence>
<keyword evidence="6 10" id="KW-0408">Iron</keyword>
<dbReference type="GO" id="GO:0020037">
    <property type="term" value="F:heme binding"/>
    <property type="evidence" value="ECO:0007669"/>
    <property type="project" value="InterPro"/>
</dbReference>
<dbReference type="SUPFAM" id="SSF48264">
    <property type="entry name" value="Cytochrome P450"/>
    <property type="match status" value="1"/>
</dbReference>
<keyword evidence="12" id="KW-1185">Reference proteome</keyword>
<evidence type="ECO:0000256" key="2">
    <source>
        <dbReference type="ARBA" id="ARBA00022617"/>
    </source>
</evidence>
<organism evidence="11 12">
    <name type="scientific">Micromonospora sonchi</name>
    <dbReference type="NCBI Taxonomy" id="1763543"/>
    <lineage>
        <taxon>Bacteria</taxon>
        <taxon>Bacillati</taxon>
        <taxon>Actinomycetota</taxon>
        <taxon>Actinomycetes</taxon>
        <taxon>Micromonosporales</taxon>
        <taxon>Micromonosporaceae</taxon>
        <taxon>Micromonospora</taxon>
    </lineage>
</organism>
<dbReference type="AlphaFoldDB" id="A0A917U0W1"/>
<evidence type="ECO:0000313" key="11">
    <source>
        <dbReference type="EMBL" id="GGM47314.1"/>
    </source>
</evidence>
<sequence length="407" mass="44733">MELESFSTMPYDKRVVAFYDYLRRRRAEGAAGPSSRPAAFEVFRYAEGVQVLTDHATFSSDMTGAISADQEQLAQAASGHLAGVDPPRHTLLRSMVSSVFTPRVIADMEPRITLLAEQLLDRAAAGAPDGRIDIVHDYAAPLTATVIAELFGIPDADHEKFAGWADMLLGAKPPEEVVADAAAQERIGELLNQVLGYFLALIDDRRRNPGDDLITGLTRAEIDDRPLSAEEIIGVVSMFLLAGYLPSSVLIGNVLMALDGHPAAFAALRERPERLPAVVEEVLRWRPPLARDVRVATRDVELDGVLIPAGSTVCVWLASVNRDERRWPDPETFDIDRPHASNLAWGRGIHHCLGSALARLEVTVALQTLLRRYPDLRVDREREVRFHPSLGILGPARLPILTSRATQ</sequence>
<keyword evidence="3 10" id="KW-0479">Metal-binding</keyword>
<dbReference type="PRINTS" id="PR00359">
    <property type="entry name" value="BP450"/>
</dbReference>
<evidence type="ECO:0000313" key="12">
    <source>
        <dbReference type="Proteomes" id="UP000608890"/>
    </source>
</evidence>
<dbReference type="Pfam" id="PF00067">
    <property type="entry name" value="p450"/>
    <property type="match status" value="1"/>
</dbReference>
<reference evidence="11" key="1">
    <citation type="journal article" date="2014" name="Int. J. Syst. Evol. Microbiol.">
        <title>Complete genome sequence of Corynebacterium casei LMG S-19264T (=DSM 44701T), isolated from a smear-ripened cheese.</title>
        <authorList>
            <consortium name="US DOE Joint Genome Institute (JGI-PGF)"/>
            <person name="Walter F."/>
            <person name="Albersmeier A."/>
            <person name="Kalinowski J."/>
            <person name="Ruckert C."/>
        </authorList>
    </citation>
    <scope>NUCLEOTIDE SEQUENCE</scope>
    <source>
        <strain evidence="11">CGMCC 4.7312</strain>
    </source>
</reference>
<evidence type="ECO:0000256" key="6">
    <source>
        <dbReference type="ARBA" id="ARBA00023004"/>
    </source>
</evidence>
<evidence type="ECO:0000256" key="7">
    <source>
        <dbReference type="ARBA" id="ARBA00023033"/>
    </source>
</evidence>
<dbReference type="GO" id="GO:0004497">
    <property type="term" value="F:monooxygenase activity"/>
    <property type="evidence" value="ECO:0007669"/>
    <property type="project" value="UniProtKB-KW"/>
</dbReference>
<dbReference type="GO" id="GO:0005506">
    <property type="term" value="F:iron ion binding"/>
    <property type="evidence" value="ECO:0007669"/>
    <property type="project" value="InterPro"/>
</dbReference>
<dbReference type="PROSITE" id="PS00086">
    <property type="entry name" value="CYTOCHROME_P450"/>
    <property type="match status" value="1"/>
</dbReference>
<dbReference type="InterPro" id="IPR001128">
    <property type="entry name" value="Cyt_P450"/>
</dbReference>
<dbReference type="InterPro" id="IPR036396">
    <property type="entry name" value="Cyt_P450_sf"/>
</dbReference>
<keyword evidence="2 10" id="KW-0349">Heme</keyword>
<dbReference type="EMBL" id="BMNB01000015">
    <property type="protein sequence ID" value="GGM47314.1"/>
    <property type="molecule type" value="Genomic_DNA"/>
</dbReference>
<evidence type="ECO:0000256" key="9">
    <source>
        <dbReference type="ARBA" id="ARBA00060683"/>
    </source>
</evidence>
<name>A0A917U0W1_9ACTN</name>
<comment type="pathway">
    <text evidence="9">Antibiotic biosynthesis; mycinamicin biosynthesis.</text>
</comment>
<keyword evidence="8" id="KW-0045">Antibiotic biosynthesis</keyword>
<dbReference type="PANTHER" id="PTHR46696">
    <property type="entry name" value="P450, PUTATIVE (EUROFUNG)-RELATED"/>
    <property type="match status" value="1"/>
</dbReference>
<dbReference type="InterPro" id="IPR002397">
    <property type="entry name" value="Cyt_P450_B"/>
</dbReference>
<keyword evidence="7 10" id="KW-0503">Monooxygenase</keyword>
<comment type="caution">
    <text evidence="11">The sequence shown here is derived from an EMBL/GenBank/DDBJ whole genome shotgun (WGS) entry which is preliminary data.</text>
</comment>
<gene>
    <name evidence="11" type="ORF">GCM10011608_35090</name>
</gene>
<dbReference type="RefSeq" id="WP_229706001.1">
    <property type="nucleotide sequence ID" value="NZ_BMNB01000015.1"/>
</dbReference>
<dbReference type="FunFam" id="1.10.630.10:FF:000018">
    <property type="entry name" value="Cytochrome P450 monooxygenase"/>
    <property type="match status" value="1"/>
</dbReference>
<comment type="similarity">
    <text evidence="1 10">Belongs to the cytochrome P450 family.</text>
</comment>
<dbReference type="Proteomes" id="UP000608890">
    <property type="component" value="Unassembled WGS sequence"/>
</dbReference>
<dbReference type="GO" id="GO:0017000">
    <property type="term" value="P:antibiotic biosynthetic process"/>
    <property type="evidence" value="ECO:0007669"/>
    <property type="project" value="UniProtKB-KW"/>
</dbReference>
<dbReference type="GO" id="GO:0016705">
    <property type="term" value="F:oxidoreductase activity, acting on paired donors, with incorporation or reduction of molecular oxygen"/>
    <property type="evidence" value="ECO:0007669"/>
    <property type="project" value="InterPro"/>
</dbReference>
<dbReference type="InterPro" id="IPR017972">
    <property type="entry name" value="Cyt_P450_CS"/>
</dbReference>
<evidence type="ECO:0000256" key="8">
    <source>
        <dbReference type="ARBA" id="ARBA00023194"/>
    </source>
</evidence>
<evidence type="ECO:0000256" key="1">
    <source>
        <dbReference type="ARBA" id="ARBA00010617"/>
    </source>
</evidence>
<evidence type="ECO:0000256" key="5">
    <source>
        <dbReference type="ARBA" id="ARBA00023002"/>
    </source>
</evidence>
<dbReference type="Gene3D" id="1.10.630.10">
    <property type="entry name" value="Cytochrome P450"/>
    <property type="match status" value="1"/>
</dbReference>